<keyword evidence="3" id="KW-0249">Electron transport</keyword>
<protein>
    <recommendedName>
        <fullName evidence="6">Thioredoxin</fullName>
    </recommendedName>
</protein>
<dbReference type="GeneID" id="90986994"/>
<sequence>MAVELTKETYEAAIEASKNKPMFMDFWGPKCTHCLALMPSVEALAEKYADKVDLCKVNIAGGRRVAMALKVMSLPSFLFFKDGAEVARLSGDTVTIEQIEENVKKLCE</sequence>
<name>A0A6L5YEW0_9BACT</name>
<feature type="active site" description="Nucleophile" evidence="7">
    <location>
        <position position="34"/>
    </location>
</feature>
<keyword evidence="2" id="KW-0813">Transport</keyword>
<dbReference type="GO" id="GO:0015035">
    <property type="term" value="F:protein-disulfide reductase activity"/>
    <property type="evidence" value="ECO:0007669"/>
    <property type="project" value="InterPro"/>
</dbReference>
<dbReference type="InterPro" id="IPR036249">
    <property type="entry name" value="Thioredoxin-like_sf"/>
</dbReference>
<dbReference type="Proteomes" id="UP000473699">
    <property type="component" value="Unassembled WGS sequence"/>
</dbReference>
<dbReference type="PANTHER" id="PTHR45663:SF11">
    <property type="entry name" value="GEO12009P1"/>
    <property type="match status" value="1"/>
</dbReference>
<dbReference type="InterPro" id="IPR013766">
    <property type="entry name" value="Thioredoxin_domain"/>
</dbReference>
<feature type="site" description="Deprotonates C-terminal active site Cys" evidence="7">
    <location>
        <position position="25"/>
    </location>
</feature>
<evidence type="ECO:0000256" key="2">
    <source>
        <dbReference type="ARBA" id="ARBA00022448"/>
    </source>
</evidence>
<evidence type="ECO:0000259" key="9">
    <source>
        <dbReference type="PROSITE" id="PS51352"/>
    </source>
</evidence>
<keyword evidence="4 8" id="KW-1015">Disulfide bond</keyword>
<feature type="site" description="Contributes to redox potential value" evidence="7">
    <location>
        <position position="33"/>
    </location>
</feature>
<accession>A0A6L5YEW0</accession>
<feature type="disulfide bond" description="Redox-active" evidence="8">
    <location>
        <begin position="31"/>
        <end position="34"/>
    </location>
</feature>
<dbReference type="InterPro" id="IPR005746">
    <property type="entry name" value="Thioredoxin"/>
</dbReference>
<dbReference type="Gene3D" id="3.40.30.10">
    <property type="entry name" value="Glutaredoxin"/>
    <property type="match status" value="1"/>
</dbReference>
<dbReference type="AlphaFoldDB" id="A0A6L5YEW0"/>
<organism evidence="10 11">
    <name type="scientific">Pyramidobacter porci</name>
    <dbReference type="NCBI Taxonomy" id="2605789"/>
    <lineage>
        <taxon>Bacteria</taxon>
        <taxon>Thermotogati</taxon>
        <taxon>Synergistota</taxon>
        <taxon>Synergistia</taxon>
        <taxon>Synergistales</taxon>
        <taxon>Dethiosulfovibrionaceae</taxon>
        <taxon>Pyramidobacter</taxon>
    </lineage>
</organism>
<gene>
    <name evidence="10" type="ORF">FYJ74_10975</name>
</gene>
<evidence type="ECO:0000256" key="3">
    <source>
        <dbReference type="ARBA" id="ARBA00022982"/>
    </source>
</evidence>
<proteinExistence type="inferred from homology"/>
<reference evidence="10 11" key="1">
    <citation type="submission" date="2019-08" db="EMBL/GenBank/DDBJ databases">
        <title>In-depth cultivation of the pig gut microbiome towards novel bacterial diversity and tailored functional studies.</title>
        <authorList>
            <person name="Wylensek D."/>
            <person name="Hitch T.C.A."/>
            <person name="Clavel T."/>
        </authorList>
    </citation>
    <scope>NUCLEOTIDE SEQUENCE [LARGE SCALE GENOMIC DNA]</scope>
    <source>
        <strain evidence="10 11">SM-530-WT-4B</strain>
    </source>
</reference>
<feature type="domain" description="Thioredoxin" evidence="9">
    <location>
        <begin position="1"/>
        <end position="108"/>
    </location>
</feature>
<dbReference type="RefSeq" id="WP_009165176.1">
    <property type="nucleotide sequence ID" value="NZ_JAXDZJ010000103.1"/>
</dbReference>
<comment type="similarity">
    <text evidence="1 6">Belongs to the thioredoxin family.</text>
</comment>
<feature type="site" description="Contributes to redox potential value" evidence="7">
    <location>
        <position position="32"/>
    </location>
</feature>
<evidence type="ECO:0000256" key="1">
    <source>
        <dbReference type="ARBA" id="ARBA00008987"/>
    </source>
</evidence>
<evidence type="ECO:0000256" key="5">
    <source>
        <dbReference type="ARBA" id="ARBA00023284"/>
    </source>
</evidence>
<feature type="active site" description="Nucleophile" evidence="7">
    <location>
        <position position="31"/>
    </location>
</feature>
<evidence type="ECO:0000256" key="8">
    <source>
        <dbReference type="PIRSR" id="PIRSR000077-4"/>
    </source>
</evidence>
<evidence type="ECO:0000256" key="6">
    <source>
        <dbReference type="PIRNR" id="PIRNR000077"/>
    </source>
</evidence>
<keyword evidence="11" id="KW-1185">Reference proteome</keyword>
<keyword evidence="5 8" id="KW-0676">Redox-active center</keyword>
<dbReference type="CDD" id="cd02947">
    <property type="entry name" value="TRX_family"/>
    <property type="match status" value="1"/>
</dbReference>
<evidence type="ECO:0000256" key="7">
    <source>
        <dbReference type="PIRSR" id="PIRSR000077-1"/>
    </source>
</evidence>
<dbReference type="PROSITE" id="PS51352">
    <property type="entry name" value="THIOREDOXIN_2"/>
    <property type="match status" value="1"/>
</dbReference>
<evidence type="ECO:0000313" key="11">
    <source>
        <dbReference type="Proteomes" id="UP000473699"/>
    </source>
</evidence>
<dbReference type="PANTHER" id="PTHR45663">
    <property type="entry name" value="GEO12009P1"/>
    <property type="match status" value="1"/>
</dbReference>
<evidence type="ECO:0000313" key="10">
    <source>
        <dbReference type="EMBL" id="MST56548.1"/>
    </source>
</evidence>
<dbReference type="GO" id="GO:0005737">
    <property type="term" value="C:cytoplasm"/>
    <property type="evidence" value="ECO:0007669"/>
    <property type="project" value="TreeGrafter"/>
</dbReference>
<dbReference type="EMBL" id="VUNH01000013">
    <property type="protein sequence ID" value="MST56548.1"/>
    <property type="molecule type" value="Genomic_DNA"/>
</dbReference>
<dbReference type="Pfam" id="PF00085">
    <property type="entry name" value="Thioredoxin"/>
    <property type="match status" value="1"/>
</dbReference>
<evidence type="ECO:0000256" key="4">
    <source>
        <dbReference type="ARBA" id="ARBA00023157"/>
    </source>
</evidence>
<comment type="caution">
    <text evidence="10">The sequence shown here is derived from an EMBL/GenBank/DDBJ whole genome shotgun (WGS) entry which is preliminary data.</text>
</comment>
<dbReference type="PIRSF" id="PIRSF000077">
    <property type="entry name" value="Thioredoxin"/>
    <property type="match status" value="1"/>
</dbReference>
<dbReference type="SUPFAM" id="SSF52833">
    <property type="entry name" value="Thioredoxin-like"/>
    <property type="match status" value="1"/>
</dbReference>